<evidence type="ECO:0000256" key="1">
    <source>
        <dbReference type="SAM" id="SignalP"/>
    </source>
</evidence>
<sequence>MHAVVLIVCPILYLILLPCLQTLYGASSYPSRSWTMWKGRTWLLNHWPSSDHSGILLIRKRLHVNGLALLFVTWMRNAIHYLHGSALPYAQFHYSNIKRIKLDDGVTYVHRWRHMQNGTDTL</sequence>
<gene>
    <name evidence="2" type="ORF">CPB84DRAFT_1369563</name>
</gene>
<proteinExistence type="predicted"/>
<dbReference type="AlphaFoldDB" id="A0A9P5NJA4"/>
<organism evidence="2 3">
    <name type="scientific">Gymnopilus junonius</name>
    <name type="common">Spectacular rustgill mushroom</name>
    <name type="synonym">Gymnopilus spectabilis subsp. junonius</name>
    <dbReference type="NCBI Taxonomy" id="109634"/>
    <lineage>
        <taxon>Eukaryota</taxon>
        <taxon>Fungi</taxon>
        <taxon>Dikarya</taxon>
        <taxon>Basidiomycota</taxon>
        <taxon>Agaricomycotina</taxon>
        <taxon>Agaricomycetes</taxon>
        <taxon>Agaricomycetidae</taxon>
        <taxon>Agaricales</taxon>
        <taxon>Agaricineae</taxon>
        <taxon>Hymenogastraceae</taxon>
        <taxon>Gymnopilus</taxon>
    </lineage>
</organism>
<evidence type="ECO:0000313" key="2">
    <source>
        <dbReference type="EMBL" id="KAF8891965.1"/>
    </source>
</evidence>
<name>A0A9P5NJA4_GYMJU</name>
<feature type="signal peptide" evidence="1">
    <location>
        <begin position="1"/>
        <end position="25"/>
    </location>
</feature>
<keyword evidence="1" id="KW-0732">Signal</keyword>
<evidence type="ECO:0008006" key="4">
    <source>
        <dbReference type="Google" id="ProtNLM"/>
    </source>
</evidence>
<protein>
    <recommendedName>
        <fullName evidence="4">Secreted protein</fullName>
    </recommendedName>
</protein>
<dbReference type="EMBL" id="JADNYJ010000070">
    <property type="protein sequence ID" value="KAF8891965.1"/>
    <property type="molecule type" value="Genomic_DNA"/>
</dbReference>
<evidence type="ECO:0000313" key="3">
    <source>
        <dbReference type="Proteomes" id="UP000724874"/>
    </source>
</evidence>
<keyword evidence="3" id="KW-1185">Reference proteome</keyword>
<accession>A0A9P5NJA4</accession>
<dbReference type="Proteomes" id="UP000724874">
    <property type="component" value="Unassembled WGS sequence"/>
</dbReference>
<reference evidence="2" key="1">
    <citation type="submission" date="2020-11" db="EMBL/GenBank/DDBJ databases">
        <authorList>
            <consortium name="DOE Joint Genome Institute"/>
            <person name="Ahrendt S."/>
            <person name="Riley R."/>
            <person name="Andreopoulos W."/>
            <person name="LaButti K."/>
            <person name="Pangilinan J."/>
            <person name="Ruiz-duenas F.J."/>
            <person name="Barrasa J.M."/>
            <person name="Sanchez-Garcia M."/>
            <person name="Camarero S."/>
            <person name="Miyauchi S."/>
            <person name="Serrano A."/>
            <person name="Linde D."/>
            <person name="Babiker R."/>
            <person name="Drula E."/>
            <person name="Ayuso-Fernandez I."/>
            <person name="Pacheco R."/>
            <person name="Padilla G."/>
            <person name="Ferreira P."/>
            <person name="Barriuso J."/>
            <person name="Kellner H."/>
            <person name="Castanera R."/>
            <person name="Alfaro M."/>
            <person name="Ramirez L."/>
            <person name="Pisabarro A.G."/>
            <person name="Kuo A."/>
            <person name="Tritt A."/>
            <person name="Lipzen A."/>
            <person name="He G."/>
            <person name="Yan M."/>
            <person name="Ng V."/>
            <person name="Cullen D."/>
            <person name="Martin F."/>
            <person name="Rosso M.-N."/>
            <person name="Henrissat B."/>
            <person name="Hibbett D."/>
            <person name="Martinez A.T."/>
            <person name="Grigoriev I.V."/>
        </authorList>
    </citation>
    <scope>NUCLEOTIDE SEQUENCE</scope>
    <source>
        <strain evidence="2">AH 44721</strain>
    </source>
</reference>
<comment type="caution">
    <text evidence="2">The sequence shown here is derived from an EMBL/GenBank/DDBJ whole genome shotgun (WGS) entry which is preliminary data.</text>
</comment>
<feature type="chain" id="PRO_5040145762" description="Secreted protein" evidence="1">
    <location>
        <begin position="26"/>
        <end position="122"/>
    </location>
</feature>